<feature type="region of interest" description="Disordered" evidence="1">
    <location>
        <begin position="299"/>
        <end position="381"/>
    </location>
</feature>
<dbReference type="GO" id="GO:0071479">
    <property type="term" value="P:cellular response to ionizing radiation"/>
    <property type="evidence" value="ECO:0007669"/>
    <property type="project" value="TreeGrafter"/>
</dbReference>
<dbReference type="AlphaFoldDB" id="A0A4Q9MRN7"/>
<dbReference type="InterPro" id="IPR007268">
    <property type="entry name" value="Rad9/Ddc1"/>
</dbReference>
<dbReference type="Pfam" id="PF04139">
    <property type="entry name" value="Rad9"/>
    <property type="match status" value="1"/>
</dbReference>
<evidence type="ECO:0000313" key="2">
    <source>
        <dbReference type="EMBL" id="TBU30530.1"/>
    </source>
</evidence>
<dbReference type="GO" id="GO:0000076">
    <property type="term" value="P:DNA replication checkpoint signaling"/>
    <property type="evidence" value="ECO:0007669"/>
    <property type="project" value="TreeGrafter"/>
</dbReference>
<accession>A0A4Q9MRN7</accession>
<organism evidence="2">
    <name type="scientific">Dichomitus squalens</name>
    <dbReference type="NCBI Taxonomy" id="114155"/>
    <lineage>
        <taxon>Eukaryota</taxon>
        <taxon>Fungi</taxon>
        <taxon>Dikarya</taxon>
        <taxon>Basidiomycota</taxon>
        <taxon>Agaricomycotina</taxon>
        <taxon>Agaricomycetes</taxon>
        <taxon>Polyporales</taxon>
        <taxon>Polyporaceae</taxon>
        <taxon>Dichomitus</taxon>
    </lineage>
</organism>
<sequence>MQATLDSTGLKHLTRALTCLSKFGDDLAIVATSETFALSATNTAMTAYGRFKYPRSFFSRYRVETRPVGEDIEELPNVSGQIVIKHLLSIFKHKNNEKACEKCEFVITDGPTQTIAIEDEDEERDSLESRLTVRLHCKHGVVKTHRLSLNPMNDHLSPAMPDPTLETSLTVGPKTMKNILEHFPFGKGNKTDPQLIWNFHDDEVVLRSLETSVDGKGRPQLVTELTLGATEFDTYDLAVGPVTIAFHLREFNATIAFAEASEVSLNLHFTDPLEPLYISVDADYADTLFVIATSQIVSRSQQASQADATPRNPRKRPLEEDRNHNQPQQRNVRIAEGALRERPRVPAKPMKVVRKTDRQSMAREMHPSPLPTAEPQPSWAKEREKEPLFLPSSQISHLPPASQAAIIESGLGIEHMTAEELAMMLDDDVDLDEFGGDADVDADTGGRSGGHDRGYADEDWRMEDREDFLTGEKGQGGTDSFELVDDEDFEMAPTQSDGGTKVWLHFASGVLVECRADPMSSQTFRPLFRD</sequence>
<dbReference type="OrthoDB" id="60092at2759"/>
<dbReference type="Proteomes" id="UP000292957">
    <property type="component" value="Unassembled WGS sequence"/>
</dbReference>
<dbReference type="PANTHER" id="PTHR15237:SF0">
    <property type="entry name" value="CELL CYCLE CHECKPOINT CONTROL PROTEIN"/>
    <property type="match status" value="1"/>
</dbReference>
<gene>
    <name evidence="2" type="ORF">BD311DRAFT_658908</name>
</gene>
<dbReference type="PANTHER" id="PTHR15237">
    <property type="entry name" value="DNA REPAIR PROTEIN RAD9"/>
    <property type="match status" value="1"/>
</dbReference>
<dbReference type="InterPro" id="IPR046938">
    <property type="entry name" value="DNA_clamp_sf"/>
</dbReference>
<proteinExistence type="predicted"/>
<feature type="compositionally biased region" description="Basic and acidic residues" evidence="1">
    <location>
        <begin position="354"/>
        <end position="366"/>
    </location>
</feature>
<dbReference type="GO" id="GO:0031573">
    <property type="term" value="P:mitotic intra-S DNA damage checkpoint signaling"/>
    <property type="evidence" value="ECO:0007669"/>
    <property type="project" value="TreeGrafter"/>
</dbReference>
<evidence type="ECO:0000256" key="1">
    <source>
        <dbReference type="SAM" id="MobiDB-lite"/>
    </source>
</evidence>
<dbReference type="EMBL" id="ML143405">
    <property type="protein sequence ID" value="TBU30530.1"/>
    <property type="molecule type" value="Genomic_DNA"/>
</dbReference>
<protein>
    <submittedName>
        <fullName evidence="2">Rad9-domain-containing protein</fullName>
    </submittedName>
</protein>
<dbReference type="SUPFAM" id="SSF55979">
    <property type="entry name" value="DNA clamp"/>
    <property type="match status" value="1"/>
</dbReference>
<name>A0A4Q9MRN7_9APHY</name>
<dbReference type="Gene3D" id="3.70.10.10">
    <property type="match status" value="1"/>
</dbReference>
<dbReference type="GO" id="GO:0030896">
    <property type="term" value="C:checkpoint clamp complex"/>
    <property type="evidence" value="ECO:0007669"/>
    <property type="project" value="InterPro"/>
</dbReference>
<dbReference type="GO" id="GO:0006281">
    <property type="term" value="P:DNA repair"/>
    <property type="evidence" value="ECO:0007669"/>
    <property type="project" value="TreeGrafter"/>
</dbReference>
<reference evidence="2" key="1">
    <citation type="submission" date="2019-01" db="EMBL/GenBank/DDBJ databases">
        <title>Draft genome sequences of three monokaryotic isolates of the white-rot basidiomycete fungus Dichomitus squalens.</title>
        <authorList>
            <consortium name="DOE Joint Genome Institute"/>
            <person name="Lopez S.C."/>
            <person name="Andreopoulos B."/>
            <person name="Pangilinan J."/>
            <person name="Lipzen A."/>
            <person name="Riley R."/>
            <person name="Ahrendt S."/>
            <person name="Ng V."/>
            <person name="Barry K."/>
            <person name="Daum C."/>
            <person name="Grigoriev I.V."/>
            <person name="Hilden K.S."/>
            <person name="Makela M.R."/>
            <person name="de Vries R.P."/>
        </authorList>
    </citation>
    <scope>NUCLEOTIDE SEQUENCE [LARGE SCALE GENOMIC DNA]</scope>
    <source>
        <strain evidence="2">OM18370.1</strain>
    </source>
</reference>